<feature type="region of interest" description="Disordered" evidence="1">
    <location>
        <begin position="1"/>
        <end position="31"/>
    </location>
</feature>
<dbReference type="GO" id="GO:0019028">
    <property type="term" value="C:viral capsid"/>
    <property type="evidence" value="ECO:0007669"/>
    <property type="project" value="UniProtKB-KW"/>
</dbReference>
<proteinExistence type="predicted"/>
<keyword evidence="2" id="KW-0167">Capsid protein</keyword>
<protein>
    <submittedName>
        <fullName evidence="2">Coat protein</fullName>
    </submittedName>
</protein>
<organism evidence="2">
    <name type="scientific">Circoviridae sp</name>
    <dbReference type="NCBI Taxonomy" id="1954248"/>
    <lineage>
        <taxon>Viruses</taxon>
        <taxon>Monodnaviria</taxon>
        <taxon>Shotokuvirae</taxon>
        <taxon>Cressdnaviricota</taxon>
        <taxon>Arfiviricetes</taxon>
        <taxon>Rohanvirales</taxon>
        <taxon>Nenyaviridae</taxon>
        <taxon>Galvornvirus</taxon>
        <taxon>Galvornvirus isengard</taxon>
    </lineage>
</organism>
<sequence length="279" mass="30277">MPRRPVSKRTSKKKQAAKPMRRRRFVRPARSSPNTAKVVEFFDLGVFEANVAHDFALSGIVPAIGGVPTRSAVVAPAYGLYRVAQIEYKIKPKFDTYIAGQVPVGDQPVEVPVMYWKMNRYGDAPVGFTAANLQSLGAKPVRLDDKTLTIKYKPNILLANAGAPAAAQAGGSGSVKITPWLSTDSEADDNNFALSTTNHYGHMMFIECAAAGDGTPLICEIVARVVYEFKNPRILEGLEQQALRQNTKHISHTFAGTTVKQAQGTLSDGWNLQGHPSAP</sequence>
<dbReference type="EMBL" id="MW346689">
    <property type="protein sequence ID" value="QRI44229.1"/>
    <property type="molecule type" value="Genomic_DNA"/>
</dbReference>
<name>A0A890V080_9VIRU</name>
<gene>
    <name evidence="2" type="primary">CAP</name>
</gene>
<feature type="compositionally biased region" description="Basic residues" evidence="1">
    <location>
        <begin position="1"/>
        <end position="27"/>
    </location>
</feature>
<evidence type="ECO:0000313" key="2">
    <source>
        <dbReference type="EMBL" id="QRI44229.1"/>
    </source>
</evidence>
<accession>A0A890V080</accession>
<reference evidence="2" key="1">
    <citation type="submission" date="2020-11" db="EMBL/GenBank/DDBJ databases">
        <title>Viral genomes from river ports along the Yangtze River in China.</title>
        <authorList>
            <person name="Lu J."/>
            <person name="Shen Q."/>
            <person name="Yang S."/>
            <person name="Zhang W."/>
        </authorList>
    </citation>
    <scope>NUCLEOTIDE SEQUENCE</scope>
    <source>
        <strain evidence="2">1aq-CRESS-2</strain>
    </source>
</reference>
<keyword evidence="2" id="KW-0946">Virion</keyword>
<evidence type="ECO:0000256" key="1">
    <source>
        <dbReference type="SAM" id="MobiDB-lite"/>
    </source>
</evidence>